<dbReference type="SUPFAM" id="SSF69618">
    <property type="entry name" value="HemD-like"/>
    <property type="match status" value="1"/>
</dbReference>
<dbReference type="InterPro" id="IPR036388">
    <property type="entry name" value="WH-like_DNA-bd_sf"/>
</dbReference>
<keyword evidence="5" id="KW-1185">Reference proteome</keyword>
<dbReference type="Pfam" id="PF02602">
    <property type="entry name" value="HEM4"/>
    <property type="match status" value="1"/>
</dbReference>
<gene>
    <name evidence="4" type="ORF">VV01_16140</name>
</gene>
<dbReference type="PROSITE" id="PS51755">
    <property type="entry name" value="OMPR_PHOB"/>
    <property type="match status" value="1"/>
</dbReference>
<dbReference type="GO" id="GO:0006355">
    <property type="term" value="P:regulation of DNA-templated transcription"/>
    <property type="evidence" value="ECO:0007669"/>
    <property type="project" value="InterPro"/>
</dbReference>
<protein>
    <submittedName>
        <fullName evidence="4">Uroporphyrinogen-III synthase</fullName>
    </submittedName>
</protein>
<dbReference type="InterPro" id="IPR001867">
    <property type="entry name" value="OmpR/PhoB-type_DNA-bd"/>
</dbReference>
<dbReference type="SMART" id="SM00862">
    <property type="entry name" value="Trans_reg_C"/>
    <property type="match status" value="1"/>
</dbReference>
<evidence type="ECO:0000256" key="2">
    <source>
        <dbReference type="PROSITE-ProRule" id="PRU01091"/>
    </source>
</evidence>
<dbReference type="GO" id="GO:0006780">
    <property type="term" value="P:uroporphyrinogen III biosynthetic process"/>
    <property type="evidence" value="ECO:0007669"/>
    <property type="project" value="InterPro"/>
</dbReference>
<dbReference type="InterPro" id="IPR039793">
    <property type="entry name" value="UROS/Hem4"/>
</dbReference>
<evidence type="ECO:0000259" key="3">
    <source>
        <dbReference type="PROSITE" id="PS51755"/>
    </source>
</evidence>
<proteinExistence type="predicted"/>
<name>A0A0L6CKP4_9MICO</name>
<organism evidence="4 5">
    <name type="scientific">Luteipulveratus halotolerans</name>
    <dbReference type="NCBI Taxonomy" id="1631356"/>
    <lineage>
        <taxon>Bacteria</taxon>
        <taxon>Bacillati</taxon>
        <taxon>Actinomycetota</taxon>
        <taxon>Actinomycetes</taxon>
        <taxon>Micrococcales</taxon>
        <taxon>Dermacoccaceae</taxon>
        <taxon>Luteipulveratus</taxon>
    </lineage>
</organism>
<sequence>MPEAMSSQLAGSTVVLTAQRRANELAAALERRGAEVVHAPSLSVVPHVDDPELIARTRELLAAWPDVVVVTTGVGFLGWVEAADAAGLQHDLMEMLTSSRIIARGPKARGALQAQGLTADWVAESETSAEIQDLLLTEGVHGQRIAIQHHGAGADGLDEAFALAGADVCSLVVYRWGPAPDPAAVRDAVRRVAARACDAVVFTSAPGATAFIDVARTEGVLPEVVAACNEPDGVVAAAVGTVTSAPLETVGIRALVPDRFRLGALVRALVRELAERRGLRVLTPRGELRVLRGAAVLDGDVLALSPGSLAALRVLALAQGGVVSRGDILAALPGGSSDLHTAEVAVARLREGLGSRDLVATVVKRGYRLAVADGEDG</sequence>
<dbReference type="Pfam" id="PF00486">
    <property type="entry name" value="Trans_reg_C"/>
    <property type="match status" value="1"/>
</dbReference>
<dbReference type="AlphaFoldDB" id="A0A0L6CKP4"/>
<keyword evidence="1 2" id="KW-0238">DNA-binding</keyword>
<accession>A0A0L6CKP4</accession>
<dbReference type="STRING" id="1631356.VV01_16140"/>
<dbReference type="Proteomes" id="UP000037397">
    <property type="component" value="Unassembled WGS sequence"/>
</dbReference>
<dbReference type="GO" id="GO:0004852">
    <property type="term" value="F:uroporphyrinogen-III synthase activity"/>
    <property type="evidence" value="ECO:0007669"/>
    <property type="project" value="InterPro"/>
</dbReference>
<dbReference type="Gene3D" id="1.10.10.10">
    <property type="entry name" value="Winged helix-like DNA-binding domain superfamily/Winged helix DNA-binding domain"/>
    <property type="match status" value="1"/>
</dbReference>
<dbReference type="PATRIC" id="fig|1631356.3.peg.3203"/>
<reference evidence="5" key="1">
    <citation type="submission" date="2015-03" db="EMBL/GenBank/DDBJ databases">
        <title>Luteipulveratus halotolerans sp. nov., a novel actinobacterium (Dermacoccaceae) from Sarawak, Malaysia.</title>
        <authorList>
            <person name="Juboi H."/>
            <person name="Basik A."/>
            <person name="Shamsul S.S."/>
            <person name="Arnold P."/>
            <person name="Schmitt E.K."/>
            <person name="Sanglier J.-J."/>
            <person name="Yeo T."/>
        </authorList>
    </citation>
    <scope>NUCLEOTIDE SEQUENCE [LARGE SCALE GENOMIC DNA]</scope>
    <source>
        <strain evidence="5">C296001</strain>
    </source>
</reference>
<dbReference type="PANTHER" id="PTHR40082:SF1">
    <property type="entry name" value="BLR5956 PROTEIN"/>
    <property type="match status" value="1"/>
</dbReference>
<dbReference type="GO" id="GO:0000160">
    <property type="term" value="P:phosphorelay signal transduction system"/>
    <property type="evidence" value="ECO:0007669"/>
    <property type="project" value="InterPro"/>
</dbReference>
<dbReference type="GO" id="GO:0003677">
    <property type="term" value="F:DNA binding"/>
    <property type="evidence" value="ECO:0007669"/>
    <property type="project" value="UniProtKB-UniRule"/>
</dbReference>
<evidence type="ECO:0000313" key="5">
    <source>
        <dbReference type="Proteomes" id="UP000037397"/>
    </source>
</evidence>
<feature type="domain" description="OmpR/PhoB-type" evidence="3">
    <location>
        <begin position="271"/>
        <end position="371"/>
    </location>
</feature>
<dbReference type="CDD" id="cd06578">
    <property type="entry name" value="HemD"/>
    <property type="match status" value="1"/>
</dbReference>
<dbReference type="EMBL" id="LAIR01000002">
    <property type="protein sequence ID" value="KNX38327.1"/>
    <property type="molecule type" value="Genomic_DNA"/>
</dbReference>
<feature type="DNA-binding region" description="OmpR/PhoB-type" evidence="2">
    <location>
        <begin position="271"/>
        <end position="371"/>
    </location>
</feature>
<dbReference type="InterPro" id="IPR036108">
    <property type="entry name" value="4pyrrol_syn_uPrphyn_synt_sf"/>
</dbReference>
<comment type="caution">
    <text evidence="4">The sequence shown here is derived from an EMBL/GenBank/DDBJ whole genome shotgun (WGS) entry which is preliminary data.</text>
</comment>
<dbReference type="PANTHER" id="PTHR40082">
    <property type="entry name" value="BLR5956 PROTEIN"/>
    <property type="match status" value="1"/>
</dbReference>
<dbReference type="InterPro" id="IPR016032">
    <property type="entry name" value="Sig_transdc_resp-reg_C-effctor"/>
</dbReference>
<dbReference type="SUPFAM" id="SSF46894">
    <property type="entry name" value="C-terminal effector domain of the bipartite response regulators"/>
    <property type="match status" value="1"/>
</dbReference>
<dbReference type="InterPro" id="IPR003754">
    <property type="entry name" value="4pyrrol_synth_uPrphyn_synth"/>
</dbReference>
<dbReference type="Gene3D" id="3.40.50.10090">
    <property type="match status" value="2"/>
</dbReference>
<evidence type="ECO:0000313" key="4">
    <source>
        <dbReference type="EMBL" id="KNX38327.1"/>
    </source>
</evidence>
<dbReference type="NCBIfam" id="NF005568">
    <property type="entry name" value="PRK07239.1"/>
    <property type="match status" value="1"/>
</dbReference>
<evidence type="ECO:0000256" key="1">
    <source>
        <dbReference type="ARBA" id="ARBA00023125"/>
    </source>
</evidence>